<dbReference type="InterPro" id="IPR028098">
    <property type="entry name" value="Glyco_trans_4-like_N"/>
</dbReference>
<evidence type="ECO:0000259" key="2">
    <source>
        <dbReference type="Pfam" id="PF13579"/>
    </source>
</evidence>
<evidence type="ECO:0000259" key="1">
    <source>
        <dbReference type="Pfam" id="PF00534"/>
    </source>
</evidence>
<dbReference type="GO" id="GO:0016758">
    <property type="term" value="F:hexosyltransferase activity"/>
    <property type="evidence" value="ECO:0007669"/>
    <property type="project" value="TreeGrafter"/>
</dbReference>
<accession>A0A8J2BIM1</accession>
<organism evidence="3 4">
    <name type="scientific">Candidatus Methylacidithermus pantelleriae</name>
    <dbReference type="NCBI Taxonomy" id="2744239"/>
    <lineage>
        <taxon>Bacteria</taxon>
        <taxon>Pseudomonadati</taxon>
        <taxon>Verrucomicrobiota</taxon>
        <taxon>Methylacidiphilae</taxon>
        <taxon>Methylacidiphilales</taxon>
        <taxon>Methylacidiphilaceae</taxon>
        <taxon>Candidatus Methylacidithermus</taxon>
    </lineage>
</organism>
<gene>
    <name evidence="3" type="ORF">MPNT_160037</name>
</gene>
<evidence type="ECO:0000313" key="3">
    <source>
        <dbReference type="EMBL" id="CAF0694390.1"/>
    </source>
</evidence>
<feature type="domain" description="Glycosyl transferase family 1" evidence="1">
    <location>
        <begin position="237"/>
        <end position="402"/>
    </location>
</feature>
<dbReference type="EMBL" id="CAJNOB010000008">
    <property type="protein sequence ID" value="CAF0694390.1"/>
    <property type="molecule type" value="Genomic_DNA"/>
</dbReference>
<proteinExistence type="predicted"/>
<dbReference type="SUPFAM" id="SSF53756">
    <property type="entry name" value="UDP-Glycosyltransferase/glycogen phosphorylase"/>
    <property type="match status" value="1"/>
</dbReference>
<name>A0A8J2BIM1_9BACT</name>
<dbReference type="Gene3D" id="3.40.50.2000">
    <property type="entry name" value="Glycogen Phosphorylase B"/>
    <property type="match status" value="2"/>
</dbReference>
<dbReference type="InterPro" id="IPR001296">
    <property type="entry name" value="Glyco_trans_1"/>
</dbReference>
<keyword evidence="4" id="KW-1185">Reference proteome</keyword>
<reference evidence="3" key="1">
    <citation type="submission" date="2021-02" db="EMBL/GenBank/DDBJ databases">
        <authorList>
            <person name="Cremers G."/>
            <person name="Picone N."/>
        </authorList>
    </citation>
    <scope>NUCLEOTIDE SEQUENCE</scope>
    <source>
        <strain evidence="3">PQ17</strain>
    </source>
</reference>
<dbReference type="NCBIfam" id="NF007640">
    <property type="entry name" value="PRK10307.1"/>
    <property type="match status" value="1"/>
</dbReference>
<dbReference type="PANTHER" id="PTHR45947:SF3">
    <property type="entry name" value="SULFOQUINOVOSYL TRANSFERASE SQD2"/>
    <property type="match status" value="1"/>
</dbReference>
<dbReference type="InterPro" id="IPR050194">
    <property type="entry name" value="Glycosyltransferase_grp1"/>
</dbReference>
<protein>
    <submittedName>
        <fullName evidence="3">Colanic acid biosynthesis glycosyltransferase WcaI</fullName>
    </submittedName>
</protein>
<evidence type="ECO:0000313" key="4">
    <source>
        <dbReference type="Proteomes" id="UP000663859"/>
    </source>
</evidence>
<dbReference type="Pfam" id="PF13579">
    <property type="entry name" value="Glyco_trans_4_4"/>
    <property type="match status" value="1"/>
</dbReference>
<comment type="caution">
    <text evidence="3">The sequence shown here is derived from an EMBL/GenBank/DDBJ whole genome shotgun (WGS) entry which is preliminary data.</text>
</comment>
<dbReference type="Pfam" id="PF00534">
    <property type="entry name" value="Glycos_transf_1"/>
    <property type="match status" value="1"/>
</dbReference>
<dbReference type="Proteomes" id="UP000663859">
    <property type="component" value="Unassembled WGS sequence"/>
</dbReference>
<dbReference type="PANTHER" id="PTHR45947">
    <property type="entry name" value="SULFOQUINOVOSYL TRANSFERASE SQD2"/>
    <property type="match status" value="1"/>
</dbReference>
<feature type="domain" description="Glycosyltransferase subfamily 4-like N-terminal" evidence="2">
    <location>
        <begin position="34"/>
        <end position="216"/>
    </location>
</feature>
<dbReference type="CDD" id="cd03794">
    <property type="entry name" value="GT4_WbuB-like"/>
    <property type="match status" value="1"/>
</dbReference>
<sequence length="443" mass="49752">MRFCYKIQKYTEPLVGAWLVKIVFLGINYWPEETGIAPYTVGKCEYLAARGHEVFIVTAPPYYPYWRIQPPYKAGICYRESRNGVTILRVPLYVPGDPTTVKRILHETSFGIMAALGMLGAGRPDLLFVISPPLILAMLAKSLSRLWGVPYVLHVTDLQPDTAKELGMLGSRRFVEVLERIALACYREAALVSSVSKGMKDRIARKGISEERLGVFSDWLDPELRRSVSRERGLQVRKQEGWGGRFVVMHVGNMGVKQGLDVVLTAAQQDEQIDPSLWVLVGDGAARRALERKAQTLGLTNVRFYPVLPRRRFYEFLSAADVCLICQRREVLDFVFPSKTRVLMGAGKPIVASVNDESEVARVLRESGGGWVVEPERGETLVSKVRELRQNAAMVEEAGKNGALYAYAHWEKEKMLEAFCDTIERLGKRRKTGKRASKKGGQS</sequence>
<dbReference type="AlphaFoldDB" id="A0A8J2BIM1"/>
<dbReference type="RefSeq" id="WP_174582997.1">
    <property type="nucleotide sequence ID" value="NZ_CAJNOB010000008.1"/>
</dbReference>